<evidence type="ECO:0000256" key="2">
    <source>
        <dbReference type="SAM" id="SignalP"/>
    </source>
</evidence>
<dbReference type="GO" id="GO:0008289">
    <property type="term" value="F:lipid binding"/>
    <property type="evidence" value="ECO:0007669"/>
    <property type="project" value="UniProtKB-KW"/>
</dbReference>
<reference evidence="4 5" key="1">
    <citation type="submission" date="2019-12" db="EMBL/GenBank/DDBJ databases">
        <authorList>
            <person name="Scholz U."/>
            <person name="Mascher M."/>
            <person name="Fiebig A."/>
        </authorList>
    </citation>
    <scope>NUCLEOTIDE SEQUENCE</scope>
</reference>
<dbReference type="AlphaFoldDB" id="A0A7I8JI63"/>
<proteinExistence type="inferred from homology"/>
<dbReference type="Pfam" id="PF00234">
    <property type="entry name" value="Tryp_alpha_amyl"/>
    <property type="match status" value="1"/>
</dbReference>
<protein>
    <recommendedName>
        <fullName evidence="1">Non-specific lipid-transfer protein</fullName>
    </recommendedName>
</protein>
<organism evidence="4">
    <name type="scientific">Spirodela intermedia</name>
    <name type="common">Intermediate duckweed</name>
    <dbReference type="NCBI Taxonomy" id="51605"/>
    <lineage>
        <taxon>Eukaryota</taxon>
        <taxon>Viridiplantae</taxon>
        <taxon>Streptophyta</taxon>
        <taxon>Embryophyta</taxon>
        <taxon>Tracheophyta</taxon>
        <taxon>Spermatophyta</taxon>
        <taxon>Magnoliopsida</taxon>
        <taxon>Liliopsida</taxon>
        <taxon>Araceae</taxon>
        <taxon>Lemnoideae</taxon>
        <taxon>Spirodela</taxon>
    </lineage>
</organism>
<keyword evidence="1" id="KW-0813">Transport</keyword>
<dbReference type="SUPFAM" id="SSF47699">
    <property type="entry name" value="Bifunctional inhibitor/lipid-transfer protein/seed storage 2S albumin"/>
    <property type="match status" value="1"/>
</dbReference>
<dbReference type="GO" id="GO:0006869">
    <property type="term" value="P:lipid transport"/>
    <property type="evidence" value="ECO:0007669"/>
    <property type="project" value="InterPro"/>
</dbReference>
<evidence type="ECO:0000259" key="3">
    <source>
        <dbReference type="SMART" id="SM00499"/>
    </source>
</evidence>
<dbReference type="InterPro" id="IPR036312">
    <property type="entry name" value="Bifun_inhib/LTP/seed_sf"/>
</dbReference>
<evidence type="ECO:0000313" key="4">
    <source>
        <dbReference type="EMBL" id="CAA2630000.1"/>
    </source>
</evidence>
<keyword evidence="1" id="KW-0446">Lipid-binding</keyword>
<dbReference type="PROSITE" id="PS51257">
    <property type="entry name" value="PROKAR_LIPOPROTEIN"/>
    <property type="match status" value="1"/>
</dbReference>
<gene>
    <name evidence="4" type="ORF">SI7747_12015638</name>
</gene>
<dbReference type="Proteomes" id="UP001189122">
    <property type="component" value="Unassembled WGS sequence"/>
</dbReference>
<feature type="chain" id="PRO_5029792920" description="Non-specific lipid-transfer protein" evidence="2">
    <location>
        <begin position="27"/>
        <end position="139"/>
    </location>
</feature>
<name>A0A7I8JI63_SPIIN</name>
<sequence>MAANRVSVLTTAVLLCLLVAAPFANAAVACPRVTMMILPCVNYVRGKGPLTFSCCNGVRTLNDQAQTTLDRRATCNCLKSNAGKIPGVNPTLTLGLPSRCGVSVPYPISTTTDCSKYVSLSLCQLTYETPILVATVANI</sequence>
<accession>A0A7I8JI63</accession>
<comment type="similarity">
    <text evidence="1">Belongs to the plant LTP family.</text>
</comment>
<keyword evidence="2" id="KW-0732">Signal</keyword>
<dbReference type="EMBL" id="LR743599">
    <property type="protein sequence ID" value="CAA2630000.1"/>
    <property type="molecule type" value="Genomic_DNA"/>
</dbReference>
<dbReference type="PANTHER" id="PTHR33076">
    <property type="entry name" value="NON-SPECIFIC LIPID-TRANSFER PROTEIN 2-RELATED"/>
    <property type="match status" value="1"/>
</dbReference>
<dbReference type="InterPro" id="IPR000528">
    <property type="entry name" value="Plant_nsLTP"/>
</dbReference>
<feature type="domain" description="Bifunctional inhibitor/plant lipid transfer protein/seed storage helical" evidence="3">
    <location>
        <begin position="30"/>
        <end position="114"/>
    </location>
</feature>
<dbReference type="CDD" id="cd01960">
    <property type="entry name" value="nsLTP1"/>
    <property type="match status" value="1"/>
</dbReference>
<dbReference type="EMBL" id="CACRZD030000012">
    <property type="protein sequence ID" value="CAA6669243.1"/>
    <property type="molecule type" value="Genomic_DNA"/>
</dbReference>
<dbReference type="SMART" id="SM00499">
    <property type="entry name" value="AAI"/>
    <property type="match status" value="1"/>
</dbReference>
<dbReference type="InterPro" id="IPR016140">
    <property type="entry name" value="Bifunc_inhib/LTP/seed_store"/>
</dbReference>
<dbReference type="PRINTS" id="PR00382">
    <property type="entry name" value="LIPIDTRNSFER"/>
</dbReference>
<evidence type="ECO:0000313" key="5">
    <source>
        <dbReference type="Proteomes" id="UP001189122"/>
    </source>
</evidence>
<comment type="function">
    <text evidence="1">Plant non-specific lipid-transfer proteins transfer phospholipids as well as galactolipids across membranes. May play a role in wax or cutin deposition in the cell walls of expanding epidermal cells and certain secretory tissues.</text>
</comment>
<keyword evidence="5" id="KW-1185">Reference proteome</keyword>
<dbReference type="Gene3D" id="1.10.110.10">
    <property type="entry name" value="Plant lipid-transfer and hydrophobic proteins"/>
    <property type="match status" value="1"/>
</dbReference>
<evidence type="ECO:0000256" key="1">
    <source>
        <dbReference type="RuleBase" id="RU000628"/>
    </source>
</evidence>
<feature type="signal peptide" evidence="2">
    <location>
        <begin position="1"/>
        <end position="26"/>
    </location>
</feature>